<dbReference type="InterPro" id="IPR023346">
    <property type="entry name" value="Lysozyme-like_dom_sf"/>
</dbReference>
<dbReference type="EMBL" id="FXUV02000065">
    <property type="protein sequence ID" value="SNB82326.1"/>
    <property type="molecule type" value="Genomic_DNA"/>
</dbReference>
<dbReference type="SUPFAM" id="SSF53955">
    <property type="entry name" value="Lysozyme-like"/>
    <property type="match status" value="1"/>
</dbReference>
<protein>
    <submittedName>
        <fullName evidence="3">Murein transglycosylase C</fullName>
    </submittedName>
</protein>
<dbReference type="EMBL" id="FXUV01000011">
    <property type="protein sequence ID" value="SMQ11915.1"/>
    <property type="molecule type" value="Genomic_DNA"/>
</dbReference>
<accession>A0A238HDV9</accession>
<evidence type="ECO:0000256" key="1">
    <source>
        <dbReference type="ARBA" id="ARBA00007734"/>
    </source>
</evidence>
<sequence length="222" mass="25706">MCRILLLKYTFLFYLDFFMLSNLITRRSLLISGCSALILPHWAAAGAQQEETLSDDVASIMRQSVEHASPPRLIFERAIDGQRWLNEMSARLAQFVDNEAYRRRLLIMIQYEASRADLDSQVILGLIEVESRFRQYAISNVGAKGLMQVMPFWQRYIGNPSHNLFDVRTNLRYGCTILRHYKNIENGDMYRALARYNGSLGRSKYPNAVLGAFSRHWQWNAA</sequence>
<name>A0A238HDV9_9NEIS</name>
<organism evidence="3">
    <name type="scientific">Kingella negevensis</name>
    <dbReference type="NCBI Taxonomy" id="1522312"/>
    <lineage>
        <taxon>Bacteria</taxon>
        <taxon>Pseudomonadati</taxon>
        <taxon>Pseudomonadota</taxon>
        <taxon>Betaproteobacteria</taxon>
        <taxon>Neisseriales</taxon>
        <taxon>Neisseriaceae</taxon>
        <taxon>Kingella</taxon>
    </lineage>
</organism>
<gene>
    <name evidence="4" type="ORF">KEBURONENSIS_00499</name>
    <name evidence="3" type="ORF">KEBURONENSIS_00920</name>
</gene>
<keyword evidence="5" id="KW-1185">Reference proteome</keyword>
<dbReference type="InterPro" id="IPR008258">
    <property type="entry name" value="Transglycosylase_SLT_dom_1"/>
</dbReference>
<proteinExistence type="inferred from homology"/>
<dbReference type="Pfam" id="PF01464">
    <property type="entry name" value="SLT"/>
    <property type="match status" value="1"/>
</dbReference>
<dbReference type="GO" id="GO:0003700">
    <property type="term" value="F:DNA-binding transcription factor activity"/>
    <property type="evidence" value="ECO:0007669"/>
    <property type="project" value="InterPro"/>
</dbReference>
<reference evidence="4 5" key="2">
    <citation type="submission" date="2017-06" db="EMBL/GenBank/DDBJ databases">
        <authorList>
            <person name="Kim H.J."/>
            <person name="Triplett B.A."/>
        </authorList>
    </citation>
    <scope>NUCLEOTIDE SEQUENCE [LARGE SCALE GENOMIC DNA]</scope>
    <source>
        <strain evidence="4">Kingella_eburonensis</strain>
    </source>
</reference>
<evidence type="ECO:0000259" key="2">
    <source>
        <dbReference type="PROSITE" id="PS51062"/>
    </source>
</evidence>
<dbReference type="Proteomes" id="UP000215450">
    <property type="component" value="Unassembled WGS sequence"/>
</dbReference>
<reference evidence="3" key="1">
    <citation type="submission" date="2017-05" db="EMBL/GenBank/DDBJ databases">
        <authorList>
            <person name="Song R."/>
            <person name="Chenine A.L."/>
            <person name="Ruprecht R.M."/>
        </authorList>
    </citation>
    <scope>NUCLEOTIDE SEQUENCE</scope>
    <source>
        <strain evidence="3">Kingella_eburonensis</strain>
    </source>
</reference>
<dbReference type="PROSITE" id="PS51062">
    <property type="entry name" value="RUNT"/>
    <property type="match status" value="1"/>
</dbReference>
<dbReference type="STRING" id="1522312.GCA_900177895_01362"/>
<feature type="domain" description="Runt" evidence="2">
    <location>
        <begin position="188"/>
        <end position="222"/>
    </location>
</feature>
<dbReference type="PANTHER" id="PTHR37423">
    <property type="entry name" value="SOLUBLE LYTIC MUREIN TRANSGLYCOSYLASE-RELATED"/>
    <property type="match status" value="1"/>
</dbReference>
<dbReference type="Gene3D" id="1.10.530.10">
    <property type="match status" value="1"/>
</dbReference>
<evidence type="ECO:0000313" key="3">
    <source>
        <dbReference type="EMBL" id="SMQ11915.1"/>
    </source>
</evidence>
<dbReference type="CDD" id="cd00254">
    <property type="entry name" value="LT-like"/>
    <property type="match status" value="1"/>
</dbReference>
<evidence type="ECO:0000313" key="4">
    <source>
        <dbReference type="EMBL" id="SNB82326.1"/>
    </source>
</evidence>
<dbReference type="GO" id="GO:0003677">
    <property type="term" value="F:DNA binding"/>
    <property type="evidence" value="ECO:0007669"/>
    <property type="project" value="InterPro"/>
</dbReference>
<dbReference type="InterPro" id="IPR013524">
    <property type="entry name" value="Runt_dom"/>
</dbReference>
<dbReference type="PANTHER" id="PTHR37423:SF2">
    <property type="entry name" value="MEMBRANE-BOUND LYTIC MUREIN TRANSGLYCOSYLASE C"/>
    <property type="match status" value="1"/>
</dbReference>
<comment type="similarity">
    <text evidence="1">Belongs to the transglycosylase Slt family.</text>
</comment>
<dbReference type="AlphaFoldDB" id="A0A238HDV9"/>
<evidence type="ECO:0000313" key="5">
    <source>
        <dbReference type="Proteomes" id="UP000215450"/>
    </source>
</evidence>